<feature type="region of interest" description="Disordered" evidence="5">
    <location>
        <begin position="731"/>
        <end position="767"/>
    </location>
</feature>
<protein>
    <submittedName>
        <fullName evidence="7 9">General vesicular transport factor</fullName>
    </submittedName>
</protein>
<dbReference type="GO" id="GO:0048211">
    <property type="term" value="P:Golgi vesicle docking"/>
    <property type="evidence" value="ECO:0007669"/>
    <property type="project" value="TreeGrafter"/>
</dbReference>
<proteinExistence type="predicted"/>
<dbReference type="GO" id="GO:0045056">
    <property type="term" value="P:transcytosis"/>
    <property type="evidence" value="ECO:0007669"/>
    <property type="project" value="TreeGrafter"/>
</dbReference>
<dbReference type="GO" id="GO:0000139">
    <property type="term" value="C:Golgi membrane"/>
    <property type="evidence" value="ECO:0007669"/>
    <property type="project" value="InterPro"/>
</dbReference>
<dbReference type="OrthoDB" id="198977at2759"/>
<dbReference type="GO" id="GO:0005795">
    <property type="term" value="C:Golgi stack"/>
    <property type="evidence" value="ECO:0007669"/>
    <property type="project" value="TreeGrafter"/>
</dbReference>
<organism evidence="7">
    <name type="scientific">Sipha flava</name>
    <name type="common">yellow sugarcane aphid</name>
    <dbReference type="NCBI Taxonomy" id="143950"/>
    <lineage>
        <taxon>Eukaryota</taxon>
        <taxon>Metazoa</taxon>
        <taxon>Ecdysozoa</taxon>
        <taxon>Arthropoda</taxon>
        <taxon>Hexapoda</taxon>
        <taxon>Insecta</taxon>
        <taxon>Pterygota</taxon>
        <taxon>Neoptera</taxon>
        <taxon>Paraneoptera</taxon>
        <taxon>Hemiptera</taxon>
        <taxon>Sternorrhyncha</taxon>
        <taxon>Aphidomorpha</taxon>
        <taxon>Aphidoidea</taxon>
        <taxon>Aphididae</taxon>
        <taxon>Sipha</taxon>
    </lineage>
</organism>
<evidence type="ECO:0000256" key="1">
    <source>
        <dbReference type="ARBA" id="ARBA00004555"/>
    </source>
</evidence>
<keyword evidence="8" id="KW-1185">Reference proteome</keyword>
<keyword evidence="2" id="KW-0333">Golgi apparatus</keyword>
<dbReference type="GO" id="GO:0006886">
    <property type="term" value="P:intracellular protein transport"/>
    <property type="evidence" value="ECO:0007669"/>
    <property type="project" value="InterPro"/>
</dbReference>
<dbReference type="SUPFAM" id="SSF48371">
    <property type="entry name" value="ARM repeat"/>
    <property type="match status" value="2"/>
</dbReference>
<accession>A0A2S2QS71</accession>
<evidence type="ECO:0000256" key="3">
    <source>
        <dbReference type="ARBA" id="ARBA00023054"/>
    </source>
</evidence>
<evidence type="ECO:0000256" key="4">
    <source>
        <dbReference type="SAM" id="Coils"/>
    </source>
</evidence>
<dbReference type="PANTHER" id="PTHR10013">
    <property type="entry name" value="GENERAL VESICULAR TRANSPORT FACTOR P115"/>
    <property type="match status" value="1"/>
</dbReference>
<feature type="coiled-coil region" evidence="4">
    <location>
        <begin position="643"/>
        <end position="677"/>
    </location>
</feature>
<dbReference type="Proteomes" id="UP000694846">
    <property type="component" value="Unplaced"/>
</dbReference>
<dbReference type="AlphaFoldDB" id="A0A2S2QS71"/>
<feature type="compositionally biased region" description="Polar residues" evidence="5">
    <location>
        <begin position="756"/>
        <end position="767"/>
    </location>
</feature>
<sequence>MEYFKSGLKSVLGTPVVDDQPSGADIVERLVERVQHSTLLADRRDACRALKALSRKYRIEVGAKGMDALCQVLEQDRADAEIASYALETLKLIMNNEIYDEEEIPDITAKDSNKLGERFTEIFIKKQENVGLVLDYLEEFDFHVRWPALQLLLLLLTNKAKDVQEIILVSPMGVSKLIDMLSDSREVIRNNSVLLLTLLTKSNANIQKILAFENAFDRLFDVILEEGNADGGIVVQDCLNFMLTLLRNNISTQNFFKEGNFISRILPLLQLPANDEWPIQRINNVHAVLQIIRTLVSPTNPAQATSSCQQAMHTSGILKAMCDLLVANGVPRNPLTEAISTVAELVRGHNDNQSYLEAVKSNGIPSKDVLVLLLWSMLNDKQPFEMRCAVLYCFQCYLYRNDFGKMKIIQKLLPLEKEVTETCASHLLCQGLFSKESLSSWFAAVALSYALIDNPDGKEKLLNVKLASNDPNPPTLLQQIVSSIQTTDKAQFKIGHLMFLSTWFSHCSLAVESFLKINNGIPYFITQANRLENEEIEEIVNGLSTFVMGICLAFNPETVENFKKDSLRHLITKRIGVETFMDKLNDVSRNESYTRASKHPQPTAQNPQSLLLDYEFCKLFKMLEGMIMRALNTLPGQDDGEKLVSNQKEIDELKATVDELKTELTEKTNRIEELCRLANDSRDDTDRMKTELFRLQENHIALMHAYQLKENELESYRRLLAMHGIWNENPDQQQQQHQHHPQESPMFGGGEFTPHHLQQQQEPTTVTTGEEKVYQPMLNEHERNELIRNDLNV</sequence>
<reference evidence="9" key="2">
    <citation type="submission" date="2025-04" db="UniProtKB">
        <authorList>
            <consortium name="RefSeq"/>
        </authorList>
    </citation>
    <scope>IDENTIFICATION</scope>
    <source>
        <tissue evidence="9">Whole body</tissue>
    </source>
</reference>
<gene>
    <name evidence="7" type="primary">Uso1</name>
    <name evidence="9" type="synonym">LOC112689874</name>
    <name evidence="7" type="ORF">g.68172</name>
</gene>
<dbReference type="InterPro" id="IPR024095">
    <property type="entry name" value="Vesicle_P115"/>
</dbReference>
<dbReference type="GO" id="GO:0012507">
    <property type="term" value="C:ER to Golgi transport vesicle membrane"/>
    <property type="evidence" value="ECO:0007669"/>
    <property type="project" value="TreeGrafter"/>
</dbReference>
<dbReference type="InterPro" id="IPR041209">
    <property type="entry name" value="P115_Arm_rpt"/>
</dbReference>
<evidence type="ECO:0000313" key="9">
    <source>
        <dbReference type="RefSeq" id="XP_025419531.1"/>
    </source>
</evidence>
<dbReference type="GO" id="GO:0006888">
    <property type="term" value="P:endoplasmic reticulum to Golgi vesicle-mediated transport"/>
    <property type="evidence" value="ECO:0007669"/>
    <property type="project" value="TreeGrafter"/>
</dbReference>
<evidence type="ECO:0000256" key="2">
    <source>
        <dbReference type="ARBA" id="ARBA00023034"/>
    </source>
</evidence>
<comment type="subcellular location">
    <subcellularLocation>
        <location evidence="1">Golgi apparatus</location>
    </subcellularLocation>
</comment>
<evidence type="ECO:0000259" key="6">
    <source>
        <dbReference type="Pfam" id="PF04869"/>
    </source>
</evidence>
<keyword evidence="3 4" id="KW-0175">Coiled coil</keyword>
<dbReference type="InterPro" id="IPR011989">
    <property type="entry name" value="ARM-like"/>
</dbReference>
<evidence type="ECO:0000313" key="8">
    <source>
        <dbReference type="Proteomes" id="UP000694846"/>
    </source>
</evidence>
<dbReference type="Gene3D" id="1.25.10.10">
    <property type="entry name" value="Leucine-rich Repeat Variant"/>
    <property type="match status" value="1"/>
</dbReference>
<dbReference type="Pfam" id="PF18770">
    <property type="entry name" value="Arm_vescicular"/>
    <property type="match status" value="1"/>
</dbReference>
<dbReference type="Pfam" id="PF04869">
    <property type="entry name" value="Uso1_p115_head"/>
    <property type="match status" value="1"/>
</dbReference>
<dbReference type="InterPro" id="IPR006953">
    <property type="entry name" value="Vesicle_Uso1_P115_head"/>
</dbReference>
<dbReference type="RefSeq" id="XP_025419531.1">
    <property type="nucleotide sequence ID" value="XM_025563746.1"/>
</dbReference>
<feature type="domain" description="Vesicle tethering protein Uso1/P115-like head" evidence="6">
    <location>
        <begin position="368"/>
        <end position="631"/>
    </location>
</feature>
<dbReference type="EMBL" id="GGMS01011310">
    <property type="protein sequence ID" value="MBY80513.1"/>
    <property type="molecule type" value="Transcribed_RNA"/>
</dbReference>
<evidence type="ECO:0000313" key="7">
    <source>
        <dbReference type="EMBL" id="MBY80513.1"/>
    </source>
</evidence>
<reference evidence="7" key="1">
    <citation type="submission" date="2018-04" db="EMBL/GenBank/DDBJ databases">
        <title>Transcriptome assembly of Sipha flava.</title>
        <authorList>
            <person name="Scully E.D."/>
            <person name="Geib S.M."/>
            <person name="Palmer N.A."/>
            <person name="Koch K."/>
            <person name="Bradshaw J."/>
            <person name="Heng-Moss T."/>
            <person name="Sarath G."/>
        </authorList>
    </citation>
    <scope>NUCLEOTIDE SEQUENCE</scope>
</reference>
<evidence type="ECO:0000256" key="5">
    <source>
        <dbReference type="SAM" id="MobiDB-lite"/>
    </source>
</evidence>
<dbReference type="InterPro" id="IPR016024">
    <property type="entry name" value="ARM-type_fold"/>
</dbReference>
<dbReference type="GO" id="GO:0005783">
    <property type="term" value="C:endoplasmic reticulum"/>
    <property type="evidence" value="ECO:0007669"/>
    <property type="project" value="TreeGrafter"/>
</dbReference>
<dbReference type="PANTHER" id="PTHR10013:SF0">
    <property type="entry name" value="GENERAL VESICULAR TRANSPORT FACTOR P115"/>
    <property type="match status" value="1"/>
</dbReference>
<dbReference type="GO" id="GO:0048280">
    <property type="term" value="P:vesicle fusion with Golgi apparatus"/>
    <property type="evidence" value="ECO:0007669"/>
    <property type="project" value="InterPro"/>
</dbReference>
<name>A0A2S2QS71_9HEMI</name>